<feature type="domain" description="AlgX/AlgJ SGNH hydrolase-like" evidence="8">
    <location>
        <begin position="269"/>
        <end position="378"/>
    </location>
</feature>
<evidence type="ECO:0000256" key="3">
    <source>
        <dbReference type="ARBA" id="ARBA00022679"/>
    </source>
</evidence>
<evidence type="ECO:0000259" key="7">
    <source>
        <dbReference type="Pfam" id="PF13472"/>
    </source>
</evidence>
<dbReference type="InterPro" id="IPR036514">
    <property type="entry name" value="SGNH_hydro_sf"/>
</dbReference>
<dbReference type="AlphaFoldDB" id="A0AAP3XSY4"/>
<feature type="domain" description="SGNH hydrolase-type esterase" evidence="7">
    <location>
        <begin position="110"/>
        <end position="257"/>
    </location>
</feature>
<sequence length="384" mass="41504">MRSAGLWILGFIGGGMMAAAIGLAHPVKLTGLVPPQLEPLAADPFEALQAASRDACQEPHPARFHDQAPDCAVTRRHLEAGEIIYRWNACRVRSDLPCTPRPPGTLRLMAVGDSMTMGALAAAGDTYPAVLERHLARRAGSSFEVHNRGVAGYGLYQSSLLALEAADHDAQLVILGLAANDLVDDLSPEQLRAWDRAAARFAAAAPDAGPASRLGFRLTVLDEAKRLAVASPLALSLKRLLFRSDWLYVELYRRRGAAWLDDPDGERWGARLAHAERLLAGLAARLDAQGRRLVVLVIPQRVQALLVSTAPRPDLDPHAFGRSIEAIGARHGIPVIDGLDMLTGLSRPGDLYHPLDGHFVPEGYRRLGRHVGAELLRRNLLGSS</sequence>
<dbReference type="EMBL" id="JARGEQ010000104">
    <property type="protein sequence ID" value="MDF1587060.1"/>
    <property type="molecule type" value="Genomic_DNA"/>
</dbReference>
<accession>A0AAP3XSY4</accession>
<reference evidence="9 10" key="1">
    <citation type="submission" date="2023-03" db="EMBL/GenBank/DDBJ databases">
        <title>YIM 152171 draft genome.</title>
        <authorList>
            <person name="Yang Z."/>
        </authorList>
    </citation>
    <scope>NUCLEOTIDE SEQUENCE [LARGE SCALE GENOMIC DNA]</scope>
    <source>
        <strain evidence="9 10">YIM 152171</strain>
    </source>
</reference>
<dbReference type="SUPFAM" id="SSF52266">
    <property type="entry name" value="SGNH hydrolase"/>
    <property type="match status" value="1"/>
</dbReference>
<dbReference type="Gene3D" id="3.40.50.1110">
    <property type="entry name" value="SGNH hydrolase"/>
    <property type="match status" value="1"/>
</dbReference>
<evidence type="ECO:0000313" key="9">
    <source>
        <dbReference type="EMBL" id="MDF1587060.1"/>
    </source>
</evidence>
<evidence type="ECO:0000256" key="6">
    <source>
        <dbReference type="ARBA" id="ARBA00022841"/>
    </source>
</evidence>
<evidence type="ECO:0000256" key="5">
    <source>
        <dbReference type="ARBA" id="ARBA00022764"/>
    </source>
</evidence>
<proteinExistence type="predicted"/>
<comment type="subcellular location">
    <subcellularLocation>
        <location evidence="1">Periplasm</location>
    </subcellularLocation>
</comment>
<keyword evidence="3" id="KW-0808">Transferase</keyword>
<comment type="caution">
    <text evidence="9">The sequence shown here is derived from an EMBL/GenBank/DDBJ whole genome shotgun (WGS) entry which is preliminary data.</text>
</comment>
<evidence type="ECO:0000256" key="4">
    <source>
        <dbReference type="ARBA" id="ARBA00022729"/>
    </source>
</evidence>
<name>A0AAP3XSY4_9PROT</name>
<keyword evidence="10" id="KW-1185">Reference proteome</keyword>
<evidence type="ECO:0000256" key="1">
    <source>
        <dbReference type="ARBA" id="ARBA00004418"/>
    </source>
</evidence>
<keyword evidence="5" id="KW-0574">Periplasm</keyword>
<dbReference type="Pfam" id="PF13472">
    <property type="entry name" value="Lipase_GDSL_2"/>
    <property type="match status" value="1"/>
</dbReference>
<dbReference type="GO" id="GO:0042121">
    <property type="term" value="P:alginic acid biosynthetic process"/>
    <property type="evidence" value="ECO:0007669"/>
    <property type="project" value="UniProtKB-KW"/>
</dbReference>
<dbReference type="RefSeq" id="WP_327789482.1">
    <property type="nucleotide sequence ID" value="NZ_JARGEQ010000104.1"/>
</dbReference>
<comment type="pathway">
    <text evidence="2">Glycan biosynthesis; alginate biosynthesis.</text>
</comment>
<dbReference type="Proteomes" id="UP001301140">
    <property type="component" value="Unassembled WGS sequence"/>
</dbReference>
<dbReference type="GO" id="GO:0042597">
    <property type="term" value="C:periplasmic space"/>
    <property type="evidence" value="ECO:0007669"/>
    <property type="project" value="UniProtKB-SubCell"/>
</dbReference>
<organism evidence="9 10">
    <name type="scientific">Marinimicrococcus flavescens</name>
    <dbReference type="NCBI Taxonomy" id="3031815"/>
    <lineage>
        <taxon>Bacteria</taxon>
        <taxon>Pseudomonadati</taxon>
        <taxon>Pseudomonadota</taxon>
        <taxon>Alphaproteobacteria</taxon>
        <taxon>Geminicoccales</taxon>
        <taxon>Geminicoccaceae</taxon>
        <taxon>Marinimicrococcus</taxon>
    </lineage>
</organism>
<protein>
    <submittedName>
        <fullName evidence="9">GDSL-type esterase/lipase family protein</fullName>
    </submittedName>
</protein>
<dbReference type="GO" id="GO:0016740">
    <property type="term" value="F:transferase activity"/>
    <property type="evidence" value="ECO:0007669"/>
    <property type="project" value="UniProtKB-KW"/>
</dbReference>
<keyword evidence="6" id="KW-0016">Alginate biosynthesis</keyword>
<dbReference type="GO" id="GO:0016788">
    <property type="term" value="F:hydrolase activity, acting on ester bonds"/>
    <property type="evidence" value="ECO:0007669"/>
    <property type="project" value="UniProtKB-ARBA"/>
</dbReference>
<keyword evidence="4" id="KW-0732">Signal</keyword>
<gene>
    <name evidence="9" type="ORF">PZ740_11785</name>
</gene>
<evidence type="ECO:0000259" key="8">
    <source>
        <dbReference type="Pfam" id="PF16822"/>
    </source>
</evidence>
<evidence type="ECO:0000313" key="10">
    <source>
        <dbReference type="Proteomes" id="UP001301140"/>
    </source>
</evidence>
<evidence type="ECO:0000256" key="2">
    <source>
        <dbReference type="ARBA" id="ARBA00005182"/>
    </source>
</evidence>
<dbReference type="Pfam" id="PF16822">
    <property type="entry name" value="ALGX"/>
    <property type="match status" value="1"/>
</dbReference>
<dbReference type="InterPro" id="IPR013830">
    <property type="entry name" value="SGNH_hydro"/>
</dbReference>
<dbReference type="InterPro" id="IPR031811">
    <property type="entry name" value="ALGX/ALGJ_SGNH-like"/>
</dbReference>